<dbReference type="EMBL" id="JACSDY010000017">
    <property type="protein sequence ID" value="KAF7401861.1"/>
    <property type="molecule type" value="Genomic_DNA"/>
</dbReference>
<reference evidence="1" key="1">
    <citation type="journal article" date="2020" name="G3 (Bethesda)">
        <title>High-Quality Assemblies for Three Invasive Social Wasps from the &lt;i&gt;Vespula&lt;/i&gt; Genus.</title>
        <authorList>
            <person name="Harrop T.W.R."/>
            <person name="Guhlin J."/>
            <person name="McLaughlin G.M."/>
            <person name="Permina E."/>
            <person name="Stockwell P."/>
            <person name="Gilligan J."/>
            <person name="Le Lec M.F."/>
            <person name="Gruber M.A.M."/>
            <person name="Quinn O."/>
            <person name="Lovegrove M."/>
            <person name="Duncan E.J."/>
            <person name="Remnant E.J."/>
            <person name="Van Eeckhoven J."/>
            <person name="Graham B."/>
            <person name="Knapp R.A."/>
            <person name="Langford K.W."/>
            <person name="Kronenberg Z."/>
            <person name="Press M.O."/>
            <person name="Eacker S.M."/>
            <person name="Wilson-Rankin E.E."/>
            <person name="Purcell J."/>
            <person name="Lester P.J."/>
            <person name="Dearden P.K."/>
        </authorList>
    </citation>
    <scope>NUCLEOTIDE SEQUENCE</scope>
    <source>
        <strain evidence="1">Volc-1</strain>
    </source>
</reference>
<name>A0A834K9W0_VESPE</name>
<proteinExistence type="predicted"/>
<dbReference type="AlphaFoldDB" id="A0A834K9W0"/>
<keyword evidence="2" id="KW-1185">Reference proteome</keyword>
<dbReference type="Proteomes" id="UP000600918">
    <property type="component" value="Unassembled WGS sequence"/>
</dbReference>
<protein>
    <submittedName>
        <fullName evidence="1">Uncharacterized protein</fullName>
    </submittedName>
</protein>
<sequence>MPVSITCRIPVGKAVLDKAVYATHRLSIRLSIHPSIYHLSVHPSIYVRSNPLSNNIGGLTTYRNGRLGNVRRENKLSHSRGSRLEGFQLLMSG</sequence>
<organism evidence="1 2">
    <name type="scientific">Vespula pensylvanica</name>
    <name type="common">Western yellow jacket</name>
    <name type="synonym">Wasp</name>
    <dbReference type="NCBI Taxonomy" id="30213"/>
    <lineage>
        <taxon>Eukaryota</taxon>
        <taxon>Metazoa</taxon>
        <taxon>Ecdysozoa</taxon>
        <taxon>Arthropoda</taxon>
        <taxon>Hexapoda</taxon>
        <taxon>Insecta</taxon>
        <taxon>Pterygota</taxon>
        <taxon>Neoptera</taxon>
        <taxon>Endopterygota</taxon>
        <taxon>Hymenoptera</taxon>
        <taxon>Apocrita</taxon>
        <taxon>Aculeata</taxon>
        <taxon>Vespoidea</taxon>
        <taxon>Vespidae</taxon>
        <taxon>Vespinae</taxon>
        <taxon>Vespula</taxon>
    </lineage>
</organism>
<evidence type="ECO:0000313" key="1">
    <source>
        <dbReference type="EMBL" id="KAF7401861.1"/>
    </source>
</evidence>
<evidence type="ECO:0000313" key="2">
    <source>
        <dbReference type="Proteomes" id="UP000600918"/>
    </source>
</evidence>
<comment type="caution">
    <text evidence="1">The sequence shown here is derived from an EMBL/GenBank/DDBJ whole genome shotgun (WGS) entry which is preliminary data.</text>
</comment>
<accession>A0A834K9W0</accession>
<gene>
    <name evidence="1" type="ORF">H0235_015197</name>
</gene>